<dbReference type="EMBL" id="LKCW01000063">
    <property type="protein sequence ID" value="KPM41508.1"/>
    <property type="molecule type" value="Genomic_DNA"/>
</dbReference>
<reference evidence="3 4" key="1">
    <citation type="submission" date="2015-09" db="EMBL/GenBank/DDBJ databases">
        <title>Draft genome of a European isolate of the apple canker pathogen Neonectria ditissima.</title>
        <authorList>
            <person name="Gomez-Cortecero A."/>
            <person name="Harrison R.J."/>
            <person name="Armitage A.D."/>
        </authorList>
    </citation>
    <scope>NUCLEOTIDE SEQUENCE [LARGE SCALE GENOMIC DNA]</scope>
    <source>
        <strain evidence="3 4">R09/05</strain>
    </source>
</reference>
<dbReference type="STRING" id="78410.A0A0N8H7E0"/>
<dbReference type="OrthoDB" id="5431245at2759"/>
<comment type="caution">
    <text evidence="3">The sequence shown here is derived from an EMBL/GenBank/DDBJ whole genome shotgun (WGS) entry which is preliminary data.</text>
</comment>
<organism evidence="3 4">
    <name type="scientific">Neonectria ditissima</name>
    <dbReference type="NCBI Taxonomy" id="78410"/>
    <lineage>
        <taxon>Eukaryota</taxon>
        <taxon>Fungi</taxon>
        <taxon>Dikarya</taxon>
        <taxon>Ascomycota</taxon>
        <taxon>Pezizomycotina</taxon>
        <taxon>Sordariomycetes</taxon>
        <taxon>Hypocreomycetidae</taxon>
        <taxon>Hypocreales</taxon>
        <taxon>Nectriaceae</taxon>
        <taxon>Neonectria</taxon>
    </lineage>
</organism>
<protein>
    <submittedName>
        <fullName evidence="3">Uncharacterized protein</fullName>
    </submittedName>
</protein>
<feature type="region of interest" description="Disordered" evidence="2">
    <location>
        <begin position="91"/>
        <end position="129"/>
    </location>
</feature>
<feature type="compositionally biased region" description="Polar residues" evidence="2">
    <location>
        <begin position="119"/>
        <end position="129"/>
    </location>
</feature>
<evidence type="ECO:0000313" key="4">
    <source>
        <dbReference type="Proteomes" id="UP000050424"/>
    </source>
</evidence>
<sequence length="356" mass="39828">MPPFSFSASKQSSHNIQIQNKTSSRHLFYTSTTLNQEVSDNILPHNAEPFHNYENPASITQSIKSLSPPRTPAANQACRLRDRCLDSQQSTINHQKGHTSPPLITSSLTMSTSTITSTQRPTASSSQSLRQTAIKKNMSVTQTYYLAHKARAKLSREAAQPDHDLRLLVGHANLLDSLMLELADAEREQERWFNQSVRGASTSKDRHVQWADSAITEEDEAEYDSDSSDSDDYDSEDEDVEMTNAISARVLPDKAITPQISHVDDMEEDDLEEDYAQLELVRTPSHSTSPPELVEHDYSDSSDDDSMPPSPPQPTIADFDEKDAKKQSQQEGQLYGEEFYLPARNPARLVSAITVY</sequence>
<dbReference type="PANTHER" id="PTHR36826:SF1">
    <property type="entry name" value="PROTEIN ECM13"/>
    <property type="match status" value="1"/>
</dbReference>
<feature type="region of interest" description="Disordered" evidence="2">
    <location>
        <begin position="281"/>
        <end position="339"/>
    </location>
</feature>
<dbReference type="PANTHER" id="PTHR36826">
    <property type="entry name" value="PROTEIN ECM13"/>
    <property type="match status" value="1"/>
</dbReference>
<evidence type="ECO:0000256" key="2">
    <source>
        <dbReference type="SAM" id="MobiDB-lite"/>
    </source>
</evidence>
<name>A0A0N8H7E0_9HYPO</name>
<accession>A0A0N8H7E0</accession>
<proteinExistence type="predicted"/>
<keyword evidence="4" id="KW-1185">Reference proteome</keyword>
<feature type="compositionally biased region" description="Acidic residues" evidence="2">
    <location>
        <begin position="215"/>
        <end position="239"/>
    </location>
</feature>
<feature type="coiled-coil region" evidence="1">
    <location>
        <begin position="168"/>
        <end position="195"/>
    </location>
</feature>
<dbReference type="Proteomes" id="UP000050424">
    <property type="component" value="Unassembled WGS sequence"/>
</dbReference>
<feature type="compositionally biased region" description="Low complexity" evidence="2">
    <location>
        <begin position="99"/>
        <end position="118"/>
    </location>
</feature>
<keyword evidence="1" id="KW-0175">Coiled coil</keyword>
<evidence type="ECO:0000313" key="3">
    <source>
        <dbReference type="EMBL" id="KPM41508.1"/>
    </source>
</evidence>
<feature type="region of interest" description="Disordered" evidence="2">
    <location>
        <begin position="203"/>
        <end position="239"/>
    </location>
</feature>
<gene>
    <name evidence="3" type="ORF">AK830_g5014</name>
</gene>
<dbReference type="AlphaFoldDB" id="A0A0N8H7E0"/>
<dbReference type="InterPro" id="IPR037738">
    <property type="entry name" value="Ecm13-like"/>
</dbReference>
<evidence type="ECO:0000256" key="1">
    <source>
        <dbReference type="SAM" id="Coils"/>
    </source>
</evidence>